<dbReference type="InterPro" id="IPR015806">
    <property type="entry name" value="Pyrv_Knase_insert_dom_sf"/>
</dbReference>
<comment type="cofactor">
    <cofactor evidence="1">
        <name>Mg(2+)</name>
        <dbReference type="ChEBI" id="CHEBI:18420"/>
    </cofactor>
</comment>
<feature type="domain" description="ABC transporter" evidence="16">
    <location>
        <begin position="24"/>
        <end position="156"/>
    </location>
</feature>
<dbReference type="EC" id="2.7.1.40" evidence="5 14"/>
<dbReference type="NCBIfam" id="TIGR01064">
    <property type="entry name" value="pyruv_kin"/>
    <property type="match status" value="1"/>
</dbReference>
<dbReference type="FunFam" id="2.40.33.10:FF:000005">
    <property type="entry name" value="Pyruvate kinase"/>
    <property type="match status" value="1"/>
</dbReference>
<gene>
    <name evidence="18" type="ORF">MUK42_37183</name>
</gene>
<evidence type="ECO:0000256" key="3">
    <source>
        <dbReference type="ARBA" id="ARBA00004997"/>
    </source>
</evidence>
<evidence type="ECO:0000256" key="1">
    <source>
        <dbReference type="ARBA" id="ARBA00001946"/>
    </source>
</evidence>
<dbReference type="GO" id="GO:0005524">
    <property type="term" value="F:ATP binding"/>
    <property type="evidence" value="ECO:0007669"/>
    <property type="project" value="UniProtKB-KW"/>
</dbReference>
<accession>A0A9E7GIC9</accession>
<comment type="catalytic activity">
    <reaction evidence="14">
        <text>pyruvate + ATP = phosphoenolpyruvate + ADP + H(+)</text>
        <dbReference type="Rhea" id="RHEA:18157"/>
        <dbReference type="ChEBI" id="CHEBI:15361"/>
        <dbReference type="ChEBI" id="CHEBI:15378"/>
        <dbReference type="ChEBI" id="CHEBI:30616"/>
        <dbReference type="ChEBI" id="CHEBI:58702"/>
        <dbReference type="ChEBI" id="CHEBI:456216"/>
        <dbReference type="EC" id="2.7.1.40"/>
    </reaction>
</comment>
<sequence>MEGGDIEVSSLNFAYEGQPPLFTRFNLAVSPGSRCLLVGANGSGKTTLLKILAGKHMVGGRDVVRVLNASAFHDTRLVCSGDLAYLGGSWSKTVGSAGDIPLQGDFSAEHMIFGVEGVDPARGEKLIDLLDINLQWRMHKVSDGQRRRVQICMGLLYPYKRGVIIVYATHIFDGLETWATHVAYIQDGDLKKSGKLSDIIELKSAYNLLSVVESWLRSEAKLPKKEPIKPISFVARSTSRQRPESRLSRRRPQGFSNRSREWLKPSTFSNLPPPPPPPSVLRLLPHFSSHRYLCRFHPCGASITPSSPLDLGLRASNNGASNLAAAAVASATIDVDAVTEAELKENGFRSTRRTKLVCTIGPATCGAEQLQALATGGMNVARVNMCHGTDEWHRQVIRQVRQLNKEKGFAVAVMMDTEGSEIHMGDLGGAASAKAEDGEIWTFSVRAFNSPLPEHTIHVNYDGFAEEVKVGDELLVDGGMVRFEVIEKIGPDVKCRCTDPGLLLPRANLTFCRDGSLVWESNAMLPTISPKDWLDIDFGIAERVDFIAVSFVKSAEVINHLKSYIAARCRDREIAVIAKIESIDSLKNLEEIIRASDGAMVTRGDLGAQIPLDQMPSAQQKIIKFCRQLNKPVIVASQLLESMIEYPTPTRAEVADVSEAVRQRADALMLSGDVSIRIERWWREEKHHEGIELPGIASSLSDKILEEICNSAAKMDGSRYLQKERRGRVSITKQIVE</sequence>
<dbReference type="InterPro" id="IPR027417">
    <property type="entry name" value="P-loop_NTPase"/>
</dbReference>
<evidence type="ECO:0000256" key="6">
    <source>
        <dbReference type="ARBA" id="ARBA00022679"/>
    </source>
</evidence>
<evidence type="ECO:0000256" key="9">
    <source>
        <dbReference type="ARBA" id="ARBA00022777"/>
    </source>
</evidence>
<evidence type="ECO:0000256" key="12">
    <source>
        <dbReference type="ARBA" id="ARBA00023152"/>
    </source>
</evidence>
<evidence type="ECO:0000256" key="7">
    <source>
        <dbReference type="ARBA" id="ARBA00022723"/>
    </source>
</evidence>
<dbReference type="InterPro" id="IPR015813">
    <property type="entry name" value="Pyrv/PenolPyrv_kinase-like_dom"/>
</dbReference>
<dbReference type="Gene3D" id="3.20.20.60">
    <property type="entry name" value="Phosphoenolpyruvate-binding domains"/>
    <property type="match status" value="1"/>
</dbReference>
<evidence type="ECO:0000256" key="4">
    <source>
        <dbReference type="ARBA" id="ARBA00008663"/>
    </source>
</evidence>
<feature type="region of interest" description="Disordered" evidence="15">
    <location>
        <begin position="233"/>
        <end position="276"/>
    </location>
</feature>
<evidence type="ECO:0000256" key="14">
    <source>
        <dbReference type="RuleBase" id="RU000504"/>
    </source>
</evidence>
<dbReference type="GO" id="GO:0009570">
    <property type="term" value="C:chloroplast stroma"/>
    <property type="evidence" value="ECO:0007669"/>
    <property type="project" value="UniProtKB-ARBA"/>
</dbReference>
<dbReference type="GO" id="GO:0016301">
    <property type="term" value="F:kinase activity"/>
    <property type="evidence" value="ECO:0007669"/>
    <property type="project" value="UniProtKB-KW"/>
</dbReference>
<evidence type="ECO:0000256" key="13">
    <source>
        <dbReference type="ARBA" id="ARBA00023317"/>
    </source>
</evidence>
<evidence type="ECO:0000259" key="16">
    <source>
        <dbReference type="Pfam" id="PF00005"/>
    </source>
</evidence>
<evidence type="ECO:0000256" key="11">
    <source>
        <dbReference type="ARBA" id="ARBA00022842"/>
    </source>
</evidence>
<keyword evidence="11 14" id="KW-0460">Magnesium</keyword>
<evidence type="ECO:0000256" key="15">
    <source>
        <dbReference type="SAM" id="MobiDB-lite"/>
    </source>
</evidence>
<dbReference type="EMBL" id="CP097509">
    <property type="protein sequence ID" value="URE15355.1"/>
    <property type="molecule type" value="Genomic_DNA"/>
</dbReference>
<keyword evidence="7" id="KW-0479">Metal-binding</keyword>
<protein>
    <recommendedName>
        <fullName evidence="5 14">Pyruvate kinase</fullName>
        <ecNumber evidence="5 14">2.7.1.40</ecNumber>
    </recommendedName>
</protein>
<evidence type="ECO:0000313" key="19">
    <source>
        <dbReference type="Proteomes" id="UP001055439"/>
    </source>
</evidence>
<dbReference type="OrthoDB" id="108365at2759"/>
<dbReference type="Pfam" id="PF00005">
    <property type="entry name" value="ABC_tran"/>
    <property type="match status" value="1"/>
</dbReference>
<dbReference type="Gene3D" id="3.40.50.300">
    <property type="entry name" value="P-loop containing nucleotide triphosphate hydrolases"/>
    <property type="match status" value="1"/>
</dbReference>
<dbReference type="GO" id="GO:0004743">
    <property type="term" value="F:pyruvate kinase activity"/>
    <property type="evidence" value="ECO:0007669"/>
    <property type="project" value="UniProtKB-EC"/>
</dbReference>
<keyword evidence="12 14" id="KW-0324">Glycolysis</keyword>
<comment type="pathway">
    <text evidence="3 14">Carbohydrate degradation; glycolysis; pyruvate from D-glyceraldehyde 3-phosphate: step 5/5.</text>
</comment>
<dbReference type="SUPFAM" id="SSF51621">
    <property type="entry name" value="Phosphoenolpyruvate/pyruvate domain"/>
    <property type="match status" value="1"/>
</dbReference>
<feature type="non-terminal residue" evidence="18">
    <location>
        <position position="737"/>
    </location>
</feature>
<reference evidence="18" key="1">
    <citation type="submission" date="2022-05" db="EMBL/GenBank/DDBJ databases">
        <title>The Musa troglodytarum L. genome provides insights into the mechanism of non-climacteric behaviour and enrichment of carotenoids.</title>
        <authorList>
            <person name="Wang J."/>
        </authorList>
    </citation>
    <scope>NUCLEOTIDE SEQUENCE</scope>
    <source>
        <tissue evidence="18">Leaf</tissue>
    </source>
</reference>
<keyword evidence="6 14" id="KW-0808">Transferase</keyword>
<comment type="similarity">
    <text evidence="4 14">Belongs to the pyruvate kinase family.</text>
</comment>
<dbReference type="PROSITE" id="PS00110">
    <property type="entry name" value="PYRUVATE_KINASE"/>
    <property type="match status" value="1"/>
</dbReference>
<organism evidence="18 19">
    <name type="scientific">Musa troglodytarum</name>
    <name type="common">fe'i banana</name>
    <dbReference type="NCBI Taxonomy" id="320322"/>
    <lineage>
        <taxon>Eukaryota</taxon>
        <taxon>Viridiplantae</taxon>
        <taxon>Streptophyta</taxon>
        <taxon>Embryophyta</taxon>
        <taxon>Tracheophyta</taxon>
        <taxon>Spermatophyta</taxon>
        <taxon>Magnoliopsida</taxon>
        <taxon>Liliopsida</taxon>
        <taxon>Zingiberales</taxon>
        <taxon>Musaceae</taxon>
        <taxon>Musa</taxon>
    </lineage>
</organism>
<dbReference type="Proteomes" id="UP001055439">
    <property type="component" value="Chromosome 7"/>
</dbReference>
<evidence type="ECO:0000256" key="5">
    <source>
        <dbReference type="ARBA" id="ARBA00012142"/>
    </source>
</evidence>
<keyword evidence="9 14" id="KW-0418">Kinase</keyword>
<dbReference type="Gene3D" id="2.40.33.10">
    <property type="entry name" value="PK beta-barrel domain-like"/>
    <property type="match status" value="1"/>
</dbReference>
<dbReference type="GO" id="GO:0016887">
    <property type="term" value="F:ATP hydrolysis activity"/>
    <property type="evidence" value="ECO:0007669"/>
    <property type="project" value="InterPro"/>
</dbReference>
<evidence type="ECO:0000256" key="2">
    <source>
        <dbReference type="ARBA" id="ARBA00001958"/>
    </source>
</evidence>
<dbReference type="PANTHER" id="PTHR11817">
    <property type="entry name" value="PYRUVATE KINASE"/>
    <property type="match status" value="1"/>
</dbReference>
<name>A0A9E7GIC9_9LILI</name>
<keyword evidence="19" id="KW-1185">Reference proteome</keyword>
<dbReference type="AlphaFoldDB" id="A0A9E7GIC9"/>
<dbReference type="GO" id="GO:0000287">
    <property type="term" value="F:magnesium ion binding"/>
    <property type="evidence" value="ECO:0007669"/>
    <property type="project" value="InterPro"/>
</dbReference>
<evidence type="ECO:0000259" key="17">
    <source>
        <dbReference type="Pfam" id="PF00224"/>
    </source>
</evidence>
<evidence type="ECO:0000313" key="18">
    <source>
        <dbReference type="EMBL" id="URE15355.1"/>
    </source>
</evidence>
<dbReference type="InterPro" id="IPR003439">
    <property type="entry name" value="ABC_transporter-like_ATP-bd"/>
</dbReference>
<keyword evidence="13" id="KW-0670">Pyruvate</keyword>
<dbReference type="FunFam" id="3.20.20.60:FF:000025">
    <property type="entry name" value="Pyruvate kinase"/>
    <property type="match status" value="1"/>
</dbReference>
<dbReference type="Pfam" id="PF00224">
    <property type="entry name" value="PK"/>
    <property type="match status" value="1"/>
</dbReference>
<keyword evidence="8" id="KW-0547">Nucleotide-binding</keyword>
<dbReference type="InterPro" id="IPR011037">
    <property type="entry name" value="Pyrv_Knase-like_insert_dom_sf"/>
</dbReference>
<feature type="domain" description="Pyruvate kinase barrel" evidence="17">
    <location>
        <begin position="352"/>
        <end position="673"/>
    </location>
</feature>
<evidence type="ECO:0000256" key="8">
    <source>
        <dbReference type="ARBA" id="ARBA00022741"/>
    </source>
</evidence>
<dbReference type="InterPro" id="IPR001697">
    <property type="entry name" value="Pyr_Knase"/>
</dbReference>
<dbReference type="SUPFAM" id="SSF50800">
    <property type="entry name" value="PK beta-barrel domain-like"/>
    <property type="match status" value="1"/>
</dbReference>
<dbReference type="InterPro" id="IPR018209">
    <property type="entry name" value="Pyrv_Knase_AS"/>
</dbReference>
<dbReference type="SUPFAM" id="SSF52540">
    <property type="entry name" value="P-loop containing nucleoside triphosphate hydrolases"/>
    <property type="match status" value="1"/>
</dbReference>
<dbReference type="GO" id="GO:0030955">
    <property type="term" value="F:potassium ion binding"/>
    <property type="evidence" value="ECO:0007669"/>
    <property type="project" value="InterPro"/>
</dbReference>
<keyword evidence="10" id="KW-0067">ATP-binding</keyword>
<proteinExistence type="inferred from homology"/>
<dbReference type="PRINTS" id="PR01050">
    <property type="entry name" value="PYRUVTKNASE"/>
</dbReference>
<dbReference type="InterPro" id="IPR040442">
    <property type="entry name" value="Pyrv_kinase-like_dom_sf"/>
</dbReference>
<comment type="cofactor">
    <cofactor evidence="2">
        <name>K(+)</name>
        <dbReference type="ChEBI" id="CHEBI:29103"/>
    </cofactor>
</comment>
<dbReference type="InterPro" id="IPR015793">
    <property type="entry name" value="Pyrv_Knase_brl"/>
</dbReference>
<evidence type="ECO:0000256" key="10">
    <source>
        <dbReference type="ARBA" id="ARBA00022840"/>
    </source>
</evidence>